<dbReference type="eggNOG" id="COG1040">
    <property type="taxonomic scope" value="Bacteria"/>
</dbReference>
<dbReference type="Gene3D" id="3.40.50.2020">
    <property type="match status" value="1"/>
</dbReference>
<dbReference type="HOGENOM" id="CLU_054549_3_2_11"/>
<sequence length="207" mass="21602">MGMLGEFGELILPRRCAGCGEHGHLLCSACRRQLASPPFRHSPNVNPHVPVYALGPYADPHRGVVLAMKERNNVAVRRHVGAVVAAALDYLEACGDLPAGTHLVPAPTRPRSARARGGDPVTAICAVSGRPTHPVLALPDRLADQAGLDEAGRRRNLQGNVVLTGVPRQPVVVVDDVVTTGATLQSSVEKLMAAGATVTACLVLCAA</sequence>
<dbReference type="STRING" id="585529.HMPREF0291_10038"/>
<dbReference type="PANTHER" id="PTHR47505">
    <property type="entry name" value="DNA UTILIZATION PROTEIN YHGH"/>
    <property type="match status" value="1"/>
</dbReference>
<keyword evidence="2" id="KW-1185">Reference proteome</keyword>
<accession>D7WA99</accession>
<evidence type="ECO:0000313" key="1">
    <source>
        <dbReference type="EMBL" id="EFK54780.1"/>
    </source>
</evidence>
<comment type="caution">
    <text evidence="1">The sequence shown here is derived from an EMBL/GenBank/DDBJ whole genome shotgun (WGS) entry which is preliminary data.</text>
</comment>
<proteinExistence type="predicted"/>
<dbReference type="InterPro" id="IPR029057">
    <property type="entry name" value="PRTase-like"/>
</dbReference>
<reference evidence="1" key="1">
    <citation type="submission" date="2010-06" db="EMBL/GenBank/DDBJ databases">
        <authorList>
            <person name="Muzny D."/>
            <person name="Qin X."/>
            <person name="Buhay C."/>
            <person name="Dugan-Rocha S."/>
            <person name="Ding Y."/>
            <person name="Chen G."/>
            <person name="Hawes A."/>
            <person name="Holder M."/>
            <person name="Jhangiani S."/>
            <person name="Johnson A."/>
            <person name="Khan Z."/>
            <person name="Li Z."/>
            <person name="Liu W."/>
            <person name="Liu X."/>
            <person name="Perez L."/>
            <person name="Shen H."/>
            <person name="Wang Q."/>
            <person name="Watt J."/>
            <person name="Xi L."/>
            <person name="Xin Y."/>
            <person name="Zhou J."/>
            <person name="Deng J."/>
            <person name="Jiang H."/>
            <person name="Liu Y."/>
            <person name="Qu J."/>
            <person name="Song X.-Z."/>
            <person name="Zhang L."/>
            <person name="Villasana D."/>
            <person name="Johnson A."/>
            <person name="Liu J."/>
            <person name="Liyanage D."/>
            <person name="Lorensuhewa L."/>
            <person name="Robinson T."/>
            <person name="Song A."/>
            <person name="Song B.-B."/>
            <person name="Dinh H."/>
            <person name="Thornton R."/>
            <person name="Coyle M."/>
            <person name="Francisco L."/>
            <person name="Jackson L."/>
            <person name="Javaid M."/>
            <person name="Korchina V."/>
            <person name="Kovar C."/>
            <person name="Mata R."/>
            <person name="Mathew T."/>
            <person name="Ngo R."/>
            <person name="Nguyen L."/>
            <person name="Nguyen N."/>
            <person name="Okwuonu G."/>
            <person name="Ongeri F."/>
            <person name="Pham C."/>
            <person name="Simmons D."/>
            <person name="Wilczek-Boney K."/>
            <person name="Hale W."/>
            <person name="Jakkamsetti A."/>
            <person name="Pham P."/>
            <person name="Ruth R."/>
            <person name="San Lucas F."/>
            <person name="Warren J."/>
            <person name="Zhang J."/>
            <person name="Zhao Z."/>
            <person name="Zhou C."/>
            <person name="Zhu D."/>
            <person name="Lee S."/>
            <person name="Bess C."/>
            <person name="Blankenburg K."/>
            <person name="Forbes L."/>
            <person name="Fu Q."/>
            <person name="Gubbala S."/>
            <person name="Hirani K."/>
            <person name="Jayaseelan J.C."/>
            <person name="Lara F."/>
            <person name="Munidasa M."/>
            <person name="Palculict T."/>
            <person name="Patil S."/>
            <person name="Pu L.-L."/>
            <person name="Saada N."/>
            <person name="Tang L."/>
            <person name="Weissenberger G."/>
            <person name="Zhu Y."/>
            <person name="Hemphill L."/>
            <person name="Shang Y."/>
            <person name="Youmans B."/>
            <person name="Ayvaz T."/>
            <person name="Ross M."/>
            <person name="Santibanez J."/>
            <person name="Aqrawi P."/>
            <person name="Gross S."/>
            <person name="Joshi V."/>
            <person name="Fowler G."/>
            <person name="Nazareth L."/>
            <person name="Reid J."/>
            <person name="Worley K."/>
            <person name="Petrosino J."/>
            <person name="Highlander S."/>
            <person name="Gibbs R."/>
        </authorList>
    </citation>
    <scope>NUCLEOTIDE SEQUENCE [LARGE SCALE GENOMIC DNA]</scope>
    <source>
        <strain evidence="1">ATCC 33030</strain>
    </source>
</reference>
<protein>
    <recommendedName>
        <fullName evidence="3">Phosphoribosyl transferase domain protein</fullName>
    </recommendedName>
</protein>
<organism evidence="1 2">
    <name type="scientific">Corynebacterium genitalium ATCC 33030</name>
    <dbReference type="NCBI Taxonomy" id="585529"/>
    <lineage>
        <taxon>Bacteria</taxon>
        <taxon>Bacillati</taxon>
        <taxon>Actinomycetota</taxon>
        <taxon>Actinomycetes</taxon>
        <taxon>Mycobacteriales</taxon>
        <taxon>Corynebacteriaceae</taxon>
        <taxon>Corynebacterium</taxon>
    </lineage>
</organism>
<evidence type="ECO:0000313" key="2">
    <source>
        <dbReference type="Proteomes" id="UP000004208"/>
    </source>
</evidence>
<dbReference type="Proteomes" id="UP000004208">
    <property type="component" value="Unassembled WGS sequence"/>
</dbReference>
<dbReference type="OrthoDB" id="5244859at2"/>
<dbReference type="AlphaFoldDB" id="D7WA99"/>
<evidence type="ECO:0008006" key="3">
    <source>
        <dbReference type="Google" id="ProtNLM"/>
    </source>
</evidence>
<dbReference type="SUPFAM" id="SSF53271">
    <property type="entry name" value="PRTase-like"/>
    <property type="match status" value="1"/>
</dbReference>
<dbReference type="PANTHER" id="PTHR47505:SF1">
    <property type="entry name" value="DNA UTILIZATION PROTEIN YHGH"/>
    <property type="match status" value="1"/>
</dbReference>
<name>D7WA99_9CORY</name>
<dbReference type="InterPro" id="IPR051910">
    <property type="entry name" value="ComF/GntX_DNA_util-trans"/>
</dbReference>
<dbReference type="EMBL" id="ACLJ02000001">
    <property type="protein sequence ID" value="EFK54780.1"/>
    <property type="molecule type" value="Genomic_DNA"/>
</dbReference>
<gene>
    <name evidence="1" type="ORF">HMPREF0291_10038</name>
</gene>